<evidence type="ECO:0000256" key="2">
    <source>
        <dbReference type="ARBA" id="ARBA00022694"/>
    </source>
</evidence>
<evidence type="ECO:0000256" key="1">
    <source>
        <dbReference type="ARBA" id="ARBA00002663"/>
    </source>
</evidence>
<protein>
    <recommendedName>
        <fullName evidence="7 8">Ribonuclease P protein component</fullName>
        <shortName evidence="7">RNase P protein</shortName>
        <shortName evidence="7">RNaseP protein</shortName>
        <ecNumber evidence="7 8">3.1.26.5</ecNumber>
    </recommendedName>
    <alternativeName>
        <fullName evidence="7">Protein C5</fullName>
    </alternativeName>
</protein>
<comment type="similarity">
    <text evidence="7">Belongs to the RnpA family.</text>
</comment>
<dbReference type="PANTHER" id="PTHR33992">
    <property type="entry name" value="RIBONUCLEASE P PROTEIN COMPONENT"/>
    <property type="match status" value="1"/>
</dbReference>
<gene>
    <name evidence="7 9" type="primary">rnpA</name>
    <name evidence="9" type="ORF">VJ786_05330</name>
</gene>
<dbReference type="NCBIfam" id="TIGR00188">
    <property type="entry name" value="rnpA"/>
    <property type="match status" value="1"/>
</dbReference>
<dbReference type="Pfam" id="PF00825">
    <property type="entry name" value="Ribonuclease_P"/>
    <property type="match status" value="1"/>
</dbReference>
<evidence type="ECO:0000256" key="6">
    <source>
        <dbReference type="ARBA" id="ARBA00022884"/>
    </source>
</evidence>
<keyword evidence="2 7" id="KW-0819">tRNA processing</keyword>
<comment type="subunit">
    <text evidence="7">Consists of a catalytic RNA component (M1 or rnpB) and a protein subunit.</text>
</comment>
<comment type="catalytic activity">
    <reaction evidence="7">
        <text>Endonucleolytic cleavage of RNA, removing 5'-extranucleotides from tRNA precursor.</text>
        <dbReference type="EC" id="3.1.26.5"/>
    </reaction>
</comment>
<dbReference type="EC" id="3.1.26.5" evidence="7 8"/>
<dbReference type="InterPro" id="IPR020539">
    <property type="entry name" value="RNase_P_CS"/>
</dbReference>
<evidence type="ECO:0000256" key="3">
    <source>
        <dbReference type="ARBA" id="ARBA00022722"/>
    </source>
</evidence>
<reference evidence="9 10" key="1">
    <citation type="submission" date="2024-01" db="EMBL/GenBank/DDBJ databases">
        <title>Sphingobacterium tenebrionis sp. nov., a novel endophyte isolated from tenebrio molitor intestines.</title>
        <authorList>
            <person name="Zhang C."/>
        </authorList>
    </citation>
    <scope>NUCLEOTIDE SEQUENCE [LARGE SCALE GENOMIC DNA]</scope>
    <source>
        <strain evidence="9 10">PU5-4</strain>
    </source>
</reference>
<dbReference type="EMBL" id="JAYLLN010000008">
    <property type="protein sequence ID" value="MEI5984322.1"/>
    <property type="molecule type" value="Genomic_DNA"/>
</dbReference>
<dbReference type="PROSITE" id="PS00648">
    <property type="entry name" value="RIBONUCLEASE_P"/>
    <property type="match status" value="1"/>
</dbReference>
<evidence type="ECO:0000313" key="10">
    <source>
        <dbReference type="Proteomes" id="UP001363035"/>
    </source>
</evidence>
<sequence>MKKYTFTKEERLCSKRWIDHLFDNGSSFIVYPFRMVYAQAPSELPYPVQTIISVSKRKFKKAVDRNYFKRRMREAYRLEKHNLYDFLTEHSLHLLLTIQYVGKEDLPFAEMQAKMKQMLLKLKNEIAKSDLGEGN</sequence>
<dbReference type="HAMAP" id="MF_00227">
    <property type="entry name" value="RNase_P"/>
    <property type="match status" value="1"/>
</dbReference>
<evidence type="ECO:0000256" key="8">
    <source>
        <dbReference type="NCBIfam" id="TIGR00188"/>
    </source>
</evidence>
<keyword evidence="10" id="KW-1185">Reference proteome</keyword>
<keyword evidence="6 7" id="KW-0694">RNA-binding</keyword>
<dbReference type="Proteomes" id="UP001363035">
    <property type="component" value="Unassembled WGS sequence"/>
</dbReference>
<name>A0ABU8I3L4_9SPHI</name>
<dbReference type="InterPro" id="IPR020568">
    <property type="entry name" value="Ribosomal_Su5_D2-typ_SF"/>
</dbReference>
<evidence type="ECO:0000256" key="4">
    <source>
        <dbReference type="ARBA" id="ARBA00022759"/>
    </source>
</evidence>
<dbReference type="PANTHER" id="PTHR33992:SF1">
    <property type="entry name" value="RIBONUCLEASE P PROTEIN COMPONENT"/>
    <property type="match status" value="1"/>
</dbReference>
<evidence type="ECO:0000313" key="9">
    <source>
        <dbReference type="EMBL" id="MEI5984322.1"/>
    </source>
</evidence>
<evidence type="ECO:0000256" key="7">
    <source>
        <dbReference type="HAMAP-Rule" id="MF_00227"/>
    </source>
</evidence>
<dbReference type="InterPro" id="IPR000100">
    <property type="entry name" value="RNase_P"/>
</dbReference>
<keyword evidence="5 7" id="KW-0378">Hydrolase</keyword>
<evidence type="ECO:0000256" key="5">
    <source>
        <dbReference type="ARBA" id="ARBA00022801"/>
    </source>
</evidence>
<comment type="function">
    <text evidence="1 7">RNaseP catalyzes the removal of the 5'-leader sequence from pre-tRNA to produce the mature 5'-terminus. It can also cleave other RNA substrates such as 4.5S RNA. The protein component plays an auxiliary but essential role in vivo by binding to the 5'-leader sequence and broadening the substrate specificity of the ribozyme.</text>
</comment>
<dbReference type="RefSeq" id="WP_134777025.1">
    <property type="nucleotide sequence ID" value="NZ_JAYLLN010000008.1"/>
</dbReference>
<comment type="caution">
    <text evidence="9">The sequence shown here is derived from an EMBL/GenBank/DDBJ whole genome shotgun (WGS) entry which is preliminary data.</text>
</comment>
<dbReference type="GO" id="GO:0004526">
    <property type="term" value="F:ribonuclease P activity"/>
    <property type="evidence" value="ECO:0007669"/>
    <property type="project" value="UniProtKB-EC"/>
</dbReference>
<dbReference type="SUPFAM" id="SSF54211">
    <property type="entry name" value="Ribosomal protein S5 domain 2-like"/>
    <property type="match status" value="1"/>
</dbReference>
<dbReference type="Gene3D" id="3.30.230.10">
    <property type="match status" value="1"/>
</dbReference>
<keyword evidence="4 7" id="KW-0255">Endonuclease</keyword>
<dbReference type="InterPro" id="IPR014721">
    <property type="entry name" value="Ribsml_uS5_D2-typ_fold_subgr"/>
</dbReference>
<keyword evidence="3 7" id="KW-0540">Nuclease</keyword>
<proteinExistence type="inferred from homology"/>
<accession>A0ABU8I3L4</accession>
<organism evidence="9 10">
    <name type="scientific">Sphingobacterium tenebrionis</name>
    <dbReference type="NCBI Taxonomy" id="3111775"/>
    <lineage>
        <taxon>Bacteria</taxon>
        <taxon>Pseudomonadati</taxon>
        <taxon>Bacteroidota</taxon>
        <taxon>Sphingobacteriia</taxon>
        <taxon>Sphingobacteriales</taxon>
        <taxon>Sphingobacteriaceae</taxon>
        <taxon>Sphingobacterium</taxon>
    </lineage>
</organism>